<dbReference type="EC" id="7.1.1.8" evidence="4"/>
<evidence type="ECO:0000256" key="3">
    <source>
        <dbReference type="ARBA" id="ARBA00011649"/>
    </source>
</evidence>
<evidence type="ECO:0000313" key="22">
    <source>
        <dbReference type="EMBL" id="CBH95419.1"/>
    </source>
</evidence>
<evidence type="ECO:0000256" key="19">
    <source>
        <dbReference type="ARBA" id="ARBA00032409"/>
    </source>
</evidence>
<dbReference type="PROSITE" id="PS51257">
    <property type="entry name" value="PROKAR_LIPOPROTEIN"/>
    <property type="match status" value="1"/>
</dbReference>
<evidence type="ECO:0000256" key="8">
    <source>
        <dbReference type="ARBA" id="ARBA00022692"/>
    </source>
</evidence>
<evidence type="ECO:0000256" key="1">
    <source>
        <dbReference type="ARBA" id="ARBA00002444"/>
    </source>
</evidence>
<dbReference type="PRINTS" id="PR00162">
    <property type="entry name" value="RIESKE"/>
</dbReference>
<evidence type="ECO:0000256" key="15">
    <source>
        <dbReference type="ARBA" id="ARBA00023014"/>
    </source>
</evidence>
<gene>
    <name evidence="22" type="primary">petA</name>
    <name evidence="22" type="ORF">CARN2_0819</name>
</gene>
<evidence type="ECO:0000256" key="17">
    <source>
        <dbReference type="ARBA" id="ARBA00023157"/>
    </source>
</evidence>
<evidence type="ECO:0000256" key="18">
    <source>
        <dbReference type="ARBA" id="ARBA00029351"/>
    </source>
</evidence>
<feature type="domain" description="Rieske" evidence="21">
    <location>
        <begin position="106"/>
        <end position="186"/>
    </location>
</feature>
<dbReference type="AlphaFoldDB" id="E6PKG8"/>
<keyword evidence="10" id="KW-0479">Metal-binding</keyword>
<keyword evidence="13" id="KW-1133">Transmembrane helix</keyword>
<keyword evidence="22" id="KW-0560">Oxidoreductase</keyword>
<keyword evidence="8" id="KW-0812">Transmembrane</keyword>
<dbReference type="InterPro" id="IPR006317">
    <property type="entry name" value="Ubiquinol_cyt_c_Rdtase_Fe-S-su"/>
</dbReference>
<evidence type="ECO:0000256" key="16">
    <source>
        <dbReference type="ARBA" id="ARBA00023136"/>
    </source>
</evidence>
<name>E6PKG8_9ZZZZ</name>
<dbReference type="InterPro" id="IPR014349">
    <property type="entry name" value="Rieske_Fe-S_prot"/>
</dbReference>
<comment type="function">
    <text evidence="1">Component of the ubiquinol-cytochrome c reductase complex (complex III or cytochrome b-c1 complex), which is a respiratory chain that generates an electrochemical potential coupled to ATP synthesis.</text>
</comment>
<dbReference type="PANTHER" id="PTHR10134">
    <property type="entry name" value="CYTOCHROME B-C1 COMPLEX SUBUNIT RIESKE, MITOCHONDRIAL"/>
    <property type="match status" value="1"/>
</dbReference>
<keyword evidence="9" id="KW-0001">2Fe-2S</keyword>
<dbReference type="GO" id="GO:0051537">
    <property type="term" value="F:2 iron, 2 sulfur cluster binding"/>
    <property type="evidence" value="ECO:0007669"/>
    <property type="project" value="UniProtKB-KW"/>
</dbReference>
<dbReference type="PROSITE" id="PS51296">
    <property type="entry name" value="RIESKE"/>
    <property type="match status" value="1"/>
</dbReference>
<comment type="caution">
    <text evidence="22">The sequence shown here is derived from an EMBL/GenBank/DDBJ whole genome shotgun (WGS) entry which is preliminary data.</text>
</comment>
<dbReference type="NCBIfam" id="TIGR01416">
    <property type="entry name" value="Rieske_proteo"/>
    <property type="match status" value="1"/>
</dbReference>
<comment type="subunit">
    <text evidence="3">The main subunits of complex b-c1 are: cytochrome b, cytochrome c1 and the Rieske protein.</text>
</comment>
<dbReference type="InterPro" id="IPR019470">
    <property type="entry name" value="Ubiq_cytC_Rdtase_Fe-S_su_TAT"/>
</dbReference>
<comment type="cofactor">
    <cofactor evidence="20">
        <name>[2Fe-2S] cluster</name>
        <dbReference type="ChEBI" id="CHEBI:190135"/>
    </cofactor>
</comment>
<evidence type="ECO:0000256" key="20">
    <source>
        <dbReference type="ARBA" id="ARBA00034078"/>
    </source>
</evidence>
<dbReference type="InterPro" id="IPR036922">
    <property type="entry name" value="Rieske_2Fe-2S_sf"/>
</dbReference>
<keyword evidence="12" id="KW-0249">Electron transport</keyword>
<evidence type="ECO:0000256" key="7">
    <source>
        <dbReference type="ARBA" id="ARBA00022475"/>
    </source>
</evidence>
<dbReference type="SUPFAM" id="SSF50022">
    <property type="entry name" value="ISP domain"/>
    <property type="match status" value="1"/>
</dbReference>
<comment type="catalytic activity">
    <reaction evidence="18">
        <text>a quinol + 2 Fe(III)-[cytochrome c](out) = a quinone + 2 Fe(II)-[cytochrome c](out) + 2 H(+)(out)</text>
        <dbReference type="Rhea" id="RHEA:11484"/>
        <dbReference type="Rhea" id="RHEA-COMP:10350"/>
        <dbReference type="Rhea" id="RHEA-COMP:14399"/>
        <dbReference type="ChEBI" id="CHEBI:15378"/>
        <dbReference type="ChEBI" id="CHEBI:24646"/>
        <dbReference type="ChEBI" id="CHEBI:29033"/>
        <dbReference type="ChEBI" id="CHEBI:29034"/>
        <dbReference type="ChEBI" id="CHEBI:132124"/>
        <dbReference type="EC" id="7.1.1.8"/>
    </reaction>
</comment>
<keyword evidence="14" id="KW-0408">Iron</keyword>
<dbReference type="GO" id="GO:0046872">
    <property type="term" value="F:metal ion binding"/>
    <property type="evidence" value="ECO:0007669"/>
    <property type="project" value="UniProtKB-KW"/>
</dbReference>
<dbReference type="GO" id="GO:0016491">
    <property type="term" value="F:oxidoreductase activity"/>
    <property type="evidence" value="ECO:0007669"/>
    <property type="project" value="UniProtKB-KW"/>
</dbReference>
<keyword evidence="6" id="KW-0813">Transport</keyword>
<dbReference type="Gene3D" id="2.102.10.10">
    <property type="entry name" value="Rieske [2Fe-2S] iron-sulphur domain"/>
    <property type="match status" value="1"/>
</dbReference>
<evidence type="ECO:0000256" key="11">
    <source>
        <dbReference type="ARBA" id="ARBA00022967"/>
    </source>
</evidence>
<evidence type="ECO:0000256" key="13">
    <source>
        <dbReference type="ARBA" id="ARBA00022989"/>
    </source>
</evidence>
<evidence type="ECO:0000256" key="5">
    <source>
        <dbReference type="ARBA" id="ARBA00019816"/>
    </source>
</evidence>
<keyword evidence="16" id="KW-0472">Membrane</keyword>
<protein>
    <recommendedName>
        <fullName evidence="5">Ubiquinol-cytochrome c reductase iron-sulfur subunit</fullName>
        <ecNumber evidence="4">7.1.1.8</ecNumber>
    </recommendedName>
    <alternativeName>
        <fullName evidence="19">Rieske iron-sulfur protein</fullName>
    </alternativeName>
</protein>
<dbReference type="EMBL" id="CABM01000005">
    <property type="protein sequence ID" value="CBH95419.1"/>
    <property type="molecule type" value="Genomic_DNA"/>
</dbReference>
<evidence type="ECO:0000256" key="4">
    <source>
        <dbReference type="ARBA" id="ARBA00012951"/>
    </source>
</evidence>
<accession>E6PKG8</accession>
<dbReference type="GO" id="GO:0005886">
    <property type="term" value="C:plasma membrane"/>
    <property type="evidence" value="ECO:0007669"/>
    <property type="project" value="UniProtKB-SubCell"/>
</dbReference>
<reference evidence="22" key="1">
    <citation type="submission" date="2009-10" db="EMBL/GenBank/DDBJ databases">
        <title>Diversity of trophic interactions inside an arsenic-rich microbial ecosystem.</title>
        <authorList>
            <person name="Bertin P.N."/>
            <person name="Heinrich-Salmeron A."/>
            <person name="Pelletier E."/>
            <person name="Goulhen-Chollet F."/>
            <person name="Arsene-Ploetze F."/>
            <person name="Gallien S."/>
            <person name="Calteau A."/>
            <person name="Vallenet D."/>
            <person name="Casiot C."/>
            <person name="Chane-Woon-Ming B."/>
            <person name="Giloteaux L."/>
            <person name="Barakat M."/>
            <person name="Bonnefoy V."/>
            <person name="Bruneel O."/>
            <person name="Chandler M."/>
            <person name="Cleiss J."/>
            <person name="Duran R."/>
            <person name="Elbaz-Poulichet F."/>
            <person name="Fonknechten N."/>
            <person name="Lauga B."/>
            <person name="Mornico D."/>
            <person name="Ortet P."/>
            <person name="Schaeffer C."/>
            <person name="Siguier P."/>
            <person name="Alexander Thil Smith A."/>
            <person name="Van Dorsselaer A."/>
            <person name="Weissenbach J."/>
            <person name="Medigue C."/>
            <person name="Le Paslier D."/>
        </authorList>
    </citation>
    <scope>NUCLEOTIDE SEQUENCE</scope>
</reference>
<evidence type="ECO:0000256" key="12">
    <source>
        <dbReference type="ARBA" id="ARBA00022982"/>
    </source>
</evidence>
<evidence type="ECO:0000256" key="2">
    <source>
        <dbReference type="ARBA" id="ARBA00004162"/>
    </source>
</evidence>
<dbReference type="Pfam" id="PF10399">
    <property type="entry name" value="UCR_Fe-S_N"/>
    <property type="match status" value="1"/>
</dbReference>
<evidence type="ECO:0000259" key="21">
    <source>
        <dbReference type="PROSITE" id="PS51296"/>
    </source>
</evidence>
<dbReference type="Pfam" id="PF00355">
    <property type="entry name" value="Rieske"/>
    <property type="match status" value="1"/>
</dbReference>
<dbReference type="InterPro" id="IPR005805">
    <property type="entry name" value="Rieske_Fe-S_prot_C"/>
</dbReference>
<organism evidence="22">
    <name type="scientific">mine drainage metagenome</name>
    <dbReference type="NCBI Taxonomy" id="410659"/>
    <lineage>
        <taxon>unclassified sequences</taxon>
        <taxon>metagenomes</taxon>
        <taxon>ecological metagenomes</taxon>
    </lineage>
</organism>
<evidence type="ECO:0000256" key="9">
    <source>
        <dbReference type="ARBA" id="ARBA00022714"/>
    </source>
</evidence>
<evidence type="ECO:0000256" key="14">
    <source>
        <dbReference type="ARBA" id="ARBA00023004"/>
    </source>
</evidence>
<keyword evidence="15" id="KW-0411">Iron-sulfur</keyword>
<comment type="subcellular location">
    <subcellularLocation>
        <location evidence="2">Cell membrane</location>
        <topology evidence="2">Single-pass membrane protein</topology>
    </subcellularLocation>
</comment>
<dbReference type="GO" id="GO:0008121">
    <property type="term" value="F:quinol-cytochrome-c reductase activity"/>
    <property type="evidence" value="ECO:0007669"/>
    <property type="project" value="UniProtKB-EC"/>
</dbReference>
<evidence type="ECO:0000256" key="6">
    <source>
        <dbReference type="ARBA" id="ARBA00022448"/>
    </source>
</evidence>
<dbReference type="Gene3D" id="1.20.5.510">
    <property type="entry name" value="Single helix bin"/>
    <property type="match status" value="1"/>
</dbReference>
<keyword evidence="17" id="KW-1015">Disulfide bond</keyword>
<dbReference type="InterPro" id="IPR017941">
    <property type="entry name" value="Rieske_2Fe-2S"/>
</dbReference>
<proteinExistence type="predicted"/>
<dbReference type="CDD" id="cd03470">
    <property type="entry name" value="Rieske_cytochrome_bc1"/>
    <property type="match status" value="1"/>
</dbReference>
<sequence length="194" mass="21179">MDPQRRFWLLATGATGCIGCAATAVPFIESMDPSAAARAEGGPIKVDFTGLEPGQRKTVLWRGQPIGILHRTPAMLVSLNVTQSRVVDPLSQSTQYPTPEWARNQWRSTKPEYFIWTDICTHLGCSPTDRLNPGPQPGLPSDWVGGFLCPCHGSTYDLAARVFKNMPAPGNMAIPDYHFVRPTEILLGVPPHGS</sequence>
<keyword evidence="11" id="KW-1278">Translocase</keyword>
<evidence type="ECO:0000256" key="10">
    <source>
        <dbReference type="ARBA" id="ARBA00022723"/>
    </source>
</evidence>
<keyword evidence="7" id="KW-1003">Cell membrane</keyword>